<dbReference type="GO" id="GO:0005576">
    <property type="term" value="C:extracellular region"/>
    <property type="evidence" value="ECO:0007669"/>
    <property type="project" value="TreeGrafter"/>
</dbReference>
<evidence type="ECO:0000256" key="5">
    <source>
        <dbReference type="SAM" id="SignalP"/>
    </source>
</evidence>
<dbReference type="InterPro" id="IPR001547">
    <property type="entry name" value="Glyco_hydro_5"/>
</dbReference>
<dbReference type="GO" id="GO:0009986">
    <property type="term" value="C:cell surface"/>
    <property type="evidence" value="ECO:0007669"/>
    <property type="project" value="TreeGrafter"/>
</dbReference>
<dbReference type="AlphaFoldDB" id="A0A136A673"/>
<feature type="chain" id="PRO_5007469693" evidence="5">
    <location>
        <begin position="25"/>
        <end position="359"/>
    </location>
</feature>
<protein>
    <submittedName>
        <fullName evidence="7">Glycoside hydrolase</fullName>
    </submittedName>
</protein>
<dbReference type="Proteomes" id="UP000070299">
    <property type="component" value="Unassembled WGS sequence"/>
</dbReference>
<evidence type="ECO:0000313" key="7">
    <source>
        <dbReference type="EMBL" id="KXI30726.1"/>
    </source>
</evidence>
<dbReference type="RefSeq" id="WP_068371589.1">
    <property type="nucleotide sequence ID" value="NZ_LSNE01000002.1"/>
</dbReference>
<feature type="signal peptide" evidence="5">
    <location>
        <begin position="1"/>
        <end position="24"/>
    </location>
</feature>
<dbReference type="SUPFAM" id="SSF51445">
    <property type="entry name" value="(Trans)glycosidases"/>
    <property type="match status" value="1"/>
</dbReference>
<dbReference type="InterPro" id="IPR017853">
    <property type="entry name" value="GH"/>
</dbReference>
<dbReference type="PANTHER" id="PTHR31297:SF17">
    <property type="entry name" value="ENDOGLUCANASE"/>
    <property type="match status" value="1"/>
</dbReference>
<dbReference type="GO" id="GO:0009251">
    <property type="term" value="P:glucan catabolic process"/>
    <property type="evidence" value="ECO:0007669"/>
    <property type="project" value="TreeGrafter"/>
</dbReference>
<comment type="similarity">
    <text evidence="4">Belongs to the glycosyl hydrolase 5 (cellulase A) family.</text>
</comment>
<accession>A0A136A673</accession>
<evidence type="ECO:0000259" key="6">
    <source>
        <dbReference type="Pfam" id="PF00150"/>
    </source>
</evidence>
<dbReference type="PANTHER" id="PTHR31297">
    <property type="entry name" value="GLUCAN ENDO-1,6-BETA-GLUCOSIDASE B"/>
    <property type="match status" value="1"/>
</dbReference>
<name>A0A136A673_9ALTE</name>
<keyword evidence="8" id="KW-1185">Reference proteome</keyword>
<evidence type="ECO:0000256" key="1">
    <source>
        <dbReference type="ARBA" id="ARBA00022729"/>
    </source>
</evidence>
<dbReference type="STRING" id="1799789.AX660_04700"/>
<keyword evidence="1 5" id="KW-0732">Signal</keyword>
<organism evidence="7 8">
    <name type="scientific">Paraglaciecola hydrolytica</name>
    <dbReference type="NCBI Taxonomy" id="1799789"/>
    <lineage>
        <taxon>Bacteria</taxon>
        <taxon>Pseudomonadati</taxon>
        <taxon>Pseudomonadota</taxon>
        <taxon>Gammaproteobacteria</taxon>
        <taxon>Alteromonadales</taxon>
        <taxon>Alteromonadaceae</taxon>
        <taxon>Paraglaciecola</taxon>
    </lineage>
</organism>
<evidence type="ECO:0000313" key="8">
    <source>
        <dbReference type="Proteomes" id="UP000070299"/>
    </source>
</evidence>
<dbReference type="OrthoDB" id="182870at2"/>
<dbReference type="EMBL" id="LSNE01000002">
    <property type="protein sequence ID" value="KXI30726.1"/>
    <property type="molecule type" value="Genomic_DNA"/>
</dbReference>
<keyword evidence="3 4" id="KW-0326">Glycosidase</keyword>
<dbReference type="GO" id="GO:0008422">
    <property type="term" value="F:beta-glucosidase activity"/>
    <property type="evidence" value="ECO:0007669"/>
    <property type="project" value="TreeGrafter"/>
</dbReference>
<comment type="caution">
    <text evidence="7">The sequence shown here is derived from an EMBL/GenBank/DDBJ whole genome shotgun (WGS) entry which is preliminary data.</text>
</comment>
<dbReference type="Gene3D" id="3.20.20.80">
    <property type="entry name" value="Glycosidases"/>
    <property type="match status" value="1"/>
</dbReference>
<feature type="domain" description="Glycoside hydrolase family 5" evidence="6">
    <location>
        <begin position="54"/>
        <end position="329"/>
    </location>
</feature>
<gene>
    <name evidence="7" type="ORF">AX660_04700</name>
</gene>
<reference evidence="8" key="1">
    <citation type="submission" date="2016-02" db="EMBL/GenBank/DDBJ databases">
        <authorList>
            <person name="Schultz-Johansen M."/>
            <person name="Glaring M.A."/>
            <person name="Bech P.K."/>
            <person name="Stougaard P."/>
        </authorList>
    </citation>
    <scope>NUCLEOTIDE SEQUENCE [LARGE SCALE GENOMIC DNA]</scope>
    <source>
        <strain evidence="8">S66</strain>
    </source>
</reference>
<dbReference type="InterPro" id="IPR050386">
    <property type="entry name" value="Glycosyl_hydrolase_5"/>
</dbReference>
<proteinExistence type="inferred from homology"/>
<evidence type="ECO:0000256" key="4">
    <source>
        <dbReference type="RuleBase" id="RU361153"/>
    </source>
</evidence>
<dbReference type="Pfam" id="PF00150">
    <property type="entry name" value="Cellulase"/>
    <property type="match status" value="1"/>
</dbReference>
<sequence>MAKLNSSNLVMGLLLMFCCLGAYADAKSPALTSFDRSKLSQPQSLIRVSGNKLLDESGKQVILRGVNIADPAKIFKQQQWSLSLFTELKAWGVNVIRLPVHPSAWRTADKDNYLALLDEAVSWANSLSLYLIIDWHSIGYLPSNTYQDKMYDTTLEETKEFWHIIAQRYKNVPTIAVYELFNEPTDLGQKAGKANWLDWKNVNEQLIDIIYAQDKNVIPLVAGFNWAYDLRPIAEHPIERAGIAYTSHPYPQKTSQDLNSNKDNNFTLWQRDWGFAASDYPVIVTELGWVQADGYGAHIPVKNDGSYGPQIVEFMEQRNISWVVWVFDPNWSPTMISDWQFTPTEQGAFFKQQLLKLNN</sequence>
<evidence type="ECO:0000256" key="3">
    <source>
        <dbReference type="ARBA" id="ARBA00023295"/>
    </source>
</evidence>
<keyword evidence="2 4" id="KW-0378">Hydrolase</keyword>
<evidence type="ECO:0000256" key="2">
    <source>
        <dbReference type="ARBA" id="ARBA00022801"/>
    </source>
</evidence>